<dbReference type="Pfam" id="PF13619">
    <property type="entry name" value="KTSC"/>
    <property type="match status" value="1"/>
</dbReference>
<name>A0A2H3P1F8_9BACT</name>
<evidence type="ECO:0000313" key="2">
    <source>
        <dbReference type="EMBL" id="PEN09410.1"/>
    </source>
</evidence>
<keyword evidence="3" id="KW-1185">Reference proteome</keyword>
<proteinExistence type="predicted"/>
<gene>
    <name evidence="2" type="ORF">CRI93_01405</name>
</gene>
<dbReference type="EMBL" id="PDEP01000001">
    <property type="protein sequence ID" value="PEN09410.1"/>
    <property type="molecule type" value="Genomic_DNA"/>
</dbReference>
<sequence length="71" mass="8144">MQLTTVESSMIHAVGYDDDASELEVVFNSGGVYRYQEVDKATYEELLDAESKGQYMRARVIDMYPYYKVSS</sequence>
<comment type="caution">
    <text evidence="2">The sequence shown here is derived from an EMBL/GenBank/DDBJ whole genome shotgun (WGS) entry which is preliminary data.</text>
</comment>
<accession>A0A2H3P1F8</accession>
<dbReference type="InterPro" id="IPR025309">
    <property type="entry name" value="KTSC_dom"/>
</dbReference>
<feature type="domain" description="KTSC" evidence="1">
    <location>
        <begin position="7"/>
        <end position="63"/>
    </location>
</feature>
<protein>
    <submittedName>
        <fullName evidence="2">KTSC domain-containing protein</fullName>
    </submittedName>
</protein>
<evidence type="ECO:0000259" key="1">
    <source>
        <dbReference type="Pfam" id="PF13619"/>
    </source>
</evidence>
<dbReference type="OrthoDB" id="8450910at2"/>
<dbReference type="AlphaFoldDB" id="A0A2H3P1F8"/>
<reference evidence="2 3" key="1">
    <citation type="submission" date="2017-10" db="EMBL/GenBank/DDBJ databases">
        <title>Draft genome of Longimonas halophila.</title>
        <authorList>
            <person name="Goh K.M."/>
            <person name="Shamsir M.S."/>
            <person name="Lim S.W."/>
        </authorList>
    </citation>
    <scope>NUCLEOTIDE SEQUENCE [LARGE SCALE GENOMIC DNA]</scope>
    <source>
        <strain evidence="2 3">KCTC 42399</strain>
    </source>
</reference>
<evidence type="ECO:0000313" key="3">
    <source>
        <dbReference type="Proteomes" id="UP000221024"/>
    </source>
</evidence>
<dbReference type="Proteomes" id="UP000221024">
    <property type="component" value="Unassembled WGS sequence"/>
</dbReference>
<organism evidence="2 3">
    <name type="scientific">Longimonas halophila</name>
    <dbReference type="NCBI Taxonomy" id="1469170"/>
    <lineage>
        <taxon>Bacteria</taxon>
        <taxon>Pseudomonadati</taxon>
        <taxon>Rhodothermota</taxon>
        <taxon>Rhodothermia</taxon>
        <taxon>Rhodothermales</taxon>
        <taxon>Salisaetaceae</taxon>
        <taxon>Longimonas</taxon>
    </lineage>
</organism>